<reference evidence="2" key="1">
    <citation type="journal article" date="2023" name="Science">
        <title>Genome structures resolve the early diversification of teleost fishes.</title>
        <authorList>
            <person name="Parey E."/>
            <person name="Louis A."/>
            <person name="Montfort J."/>
            <person name="Bouchez O."/>
            <person name="Roques C."/>
            <person name="Iampietro C."/>
            <person name="Lluch J."/>
            <person name="Castinel A."/>
            <person name="Donnadieu C."/>
            <person name="Desvignes T."/>
            <person name="Floi Bucao C."/>
            <person name="Jouanno E."/>
            <person name="Wen M."/>
            <person name="Mejri S."/>
            <person name="Dirks R."/>
            <person name="Jansen H."/>
            <person name="Henkel C."/>
            <person name="Chen W.J."/>
            <person name="Zahm M."/>
            <person name="Cabau C."/>
            <person name="Klopp C."/>
            <person name="Thompson A.W."/>
            <person name="Robinson-Rechavi M."/>
            <person name="Braasch I."/>
            <person name="Lecointre G."/>
            <person name="Bobe J."/>
            <person name="Postlethwait J.H."/>
            <person name="Berthelot C."/>
            <person name="Roest Crollius H."/>
            <person name="Guiguen Y."/>
        </authorList>
    </citation>
    <scope>NUCLEOTIDE SEQUENCE</scope>
    <source>
        <strain evidence="2">Concon-B</strain>
    </source>
</reference>
<dbReference type="Proteomes" id="UP001152803">
    <property type="component" value="Unassembled WGS sequence"/>
</dbReference>
<name>A0A9Q1DEW8_CONCO</name>
<proteinExistence type="predicted"/>
<evidence type="ECO:0000313" key="2">
    <source>
        <dbReference type="EMBL" id="KAJ8267950.1"/>
    </source>
</evidence>
<dbReference type="AlphaFoldDB" id="A0A9Q1DEW8"/>
<organism evidence="2 3">
    <name type="scientific">Conger conger</name>
    <name type="common">Conger eel</name>
    <name type="synonym">Muraena conger</name>
    <dbReference type="NCBI Taxonomy" id="82655"/>
    <lineage>
        <taxon>Eukaryota</taxon>
        <taxon>Metazoa</taxon>
        <taxon>Chordata</taxon>
        <taxon>Craniata</taxon>
        <taxon>Vertebrata</taxon>
        <taxon>Euteleostomi</taxon>
        <taxon>Actinopterygii</taxon>
        <taxon>Neopterygii</taxon>
        <taxon>Teleostei</taxon>
        <taxon>Anguilliformes</taxon>
        <taxon>Congridae</taxon>
        <taxon>Conger</taxon>
    </lineage>
</organism>
<keyword evidence="3" id="KW-1185">Reference proteome</keyword>
<protein>
    <submittedName>
        <fullName evidence="2">Uncharacterized protein</fullName>
    </submittedName>
</protein>
<gene>
    <name evidence="2" type="ORF">COCON_G00131220</name>
</gene>
<evidence type="ECO:0000256" key="1">
    <source>
        <dbReference type="SAM" id="MobiDB-lite"/>
    </source>
</evidence>
<evidence type="ECO:0000313" key="3">
    <source>
        <dbReference type="Proteomes" id="UP001152803"/>
    </source>
</evidence>
<dbReference type="EMBL" id="JAFJMO010000009">
    <property type="protein sequence ID" value="KAJ8267950.1"/>
    <property type="molecule type" value="Genomic_DNA"/>
</dbReference>
<accession>A0A9Q1DEW8</accession>
<sequence>MRGVSLEGEVTEASSGARQCTGRRGDNGHAITGTSASLRRDQNLQITERTTMVASYQWDTLPTHRSILL</sequence>
<feature type="region of interest" description="Disordered" evidence="1">
    <location>
        <begin position="1"/>
        <end position="36"/>
    </location>
</feature>
<comment type="caution">
    <text evidence="2">The sequence shown here is derived from an EMBL/GenBank/DDBJ whole genome shotgun (WGS) entry which is preliminary data.</text>
</comment>